<comment type="similarity">
    <text evidence="1 5">Belongs to the GDA1/CD39 NTPase family.</text>
</comment>
<dbReference type="Ensembl" id="ENSSPAT00000027936.1">
    <property type="protein sequence ID" value="ENSSPAP00000027489.1"/>
    <property type="gene ID" value="ENSSPAG00000020727.1"/>
</dbReference>
<dbReference type="PANTHER" id="PTHR11782">
    <property type="entry name" value="ADENOSINE/GUANOSINE DIPHOSPHATASE"/>
    <property type="match status" value="1"/>
</dbReference>
<feature type="binding site" evidence="4">
    <location>
        <begin position="303"/>
        <end position="307"/>
    </location>
    <ligand>
        <name>ATP</name>
        <dbReference type="ChEBI" id="CHEBI:30616"/>
    </ligand>
</feature>
<keyword evidence="6" id="KW-1133">Transmembrane helix</keyword>
<protein>
    <submittedName>
        <fullName evidence="7">Ectonucleoside triphosphate diphosphohydrolase 3</fullName>
    </submittedName>
</protein>
<dbReference type="PROSITE" id="PS01238">
    <property type="entry name" value="GDA1_CD39_NTPASE"/>
    <property type="match status" value="1"/>
</dbReference>
<feature type="active site" description="Proton acceptor" evidence="3">
    <location>
        <position position="263"/>
    </location>
</feature>
<sequence length="589" mass="66054">MFPLSPHSQLCYATPLVFLWASHSLDLFNSHYPPSLSLSPFLCCFPISHSASSSPLCSYLTPSVNQDLQTSSSRAAGQCKDLTAKNADEMASKKKMGYKCRIAVVLLLLLASIAALVAVAVIQDTWSTKEYSLEYGIVIDSGSSRSNVYLYEWPGEKSNETGIVTEVMNCRVSGIAISEMKVDPQKDAEAWEGFRSCMDEVTQKIPVQKHKNTVLFLGATAGMRLLHEKDEQRSNEILASLKEYLSALPFIFQNASIITGQEEGLYGWITVNYLMGNFLEKNLWNRYVRPEGAKTVGSMDLGGASTQIAFSIQEDLKGPDYLRVKLYGYSYNVYTHSFLCYGKNEAEKRVLDKVIQESSDPGNIINPCYPEGFNITLKASSIYDTECTKKPQNYNPDQDLFFVGVANSDGCESIVKSIFDFKTCSSSQCSFDGVEQPPVTGDFMAYAGFFYTARALLMNGSTDLDQFNASVRDFCHTHWTVLKEQKSWISARYLRTYCYAAHYVLTLLADGYKFDEDTWKNIYFEREVKKTSIGWSLGYMLSMSNMIPSEVKNITPMTDPVFAGLIFLFSALTIVTVVIIFIFLVRNCY</sequence>
<dbReference type="InterPro" id="IPR000407">
    <property type="entry name" value="GDA1_CD39_NTPase"/>
</dbReference>
<keyword evidence="4" id="KW-0067">ATP-binding</keyword>
<organism evidence="7">
    <name type="scientific">Stegastes partitus</name>
    <name type="common">bicolor damselfish</name>
    <dbReference type="NCBI Taxonomy" id="144197"/>
    <lineage>
        <taxon>Eukaryota</taxon>
        <taxon>Metazoa</taxon>
        <taxon>Chordata</taxon>
        <taxon>Craniata</taxon>
        <taxon>Vertebrata</taxon>
        <taxon>Euteleostomi</taxon>
        <taxon>Actinopterygii</taxon>
        <taxon>Neopterygii</taxon>
        <taxon>Teleostei</taxon>
        <taxon>Neoteleostei</taxon>
        <taxon>Acanthomorphata</taxon>
        <taxon>Ovalentaria</taxon>
        <taxon>Pomacentridae</taxon>
        <taxon>Stegastes</taxon>
    </lineage>
</organism>
<dbReference type="PANTHER" id="PTHR11782:SF38">
    <property type="entry name" value="ECTONUCLEOSIDE TRIPHOSPHATE DIPHOSPHOHYDROLASE 3"/>
    <property type="match status" value="1"/>
</dbReference>
<reference evidence="7" key="1">
    <citation type="submission" date="2023-09" db="UniProtKB">
        <authorList>
            <consortium name="Ensembl"/>
        </authorList>
    </citation>
    <scope>IDENTIFICATION</scope>
</reference>
<dbReference type="AlphaFoldDB" id="A0A3B5BBI7"/>
<evidence type="ECO:0000256" key="1">
    <source>
        <dbReference type="ARBA" id="ARBA00009283"/>
    </source>
</evidence>
<feature type="transmembrane region" description="Helical" evidence="6">
    <location>
        <begin position="561"/>
        <end position="585"/>
    </location>
</feature>
<evidence type="ECO:0000256" key="5">
    <source>
        <dbReference type="RuleBase" id="RU003833"/>
    </source>
</evidence>
<keyword evidence="4" id="KW-0547">Nucleotide-binding</keyword>
<dbReference type="GO" id="GO:0005886">
    <property type="term" value="C:plasma membrane"/>
    <property type="evidence" value="ECO:0007669"/>
    <property type="project" value="TreeGrafter"/>
</dbReference>
<keyword evidence="2 5" id="KW-0378">Hydrolase</keyword>
<dbReference type="STRING" id="144197.ENSSPAP00000027489"/>
<dbReference type="GO" id="GO:0045134">
    <property type="term" value="F:UDP phosphatase activity"/>
    <property type="evidence" value="ECO:0007669"/>
    <property type="project" value="TreeGrafter"/>
</dbReference>
<evidence type="ECO:0000256" key="6">
    <source>
        <dbReference type="SAM" id="Phobius"/>
    </source>
</evidence>
<dbReference type="GO" id="GO:0017111">
    <property type="term" value="F:ribonucleoside triphosphate phosphatase activity"/>
    <property type="evidence" value="ECO:0007669"/>
    <property type="project" value="TreeGrafter"/>
</dbReference>
<evidence type="ECO:0000256" key="4">
    <source>
        <dbReference type="PIRSR" id="PIRSR600407-2"/>
    </source>
</evidence>
<dbReference type="GO" id="GO:0005524">
    <property type="term" value="F:ATP binding"/>
    <property type="evidence" value="ECO:0007669"/>
    <property type="project" value="UniProtKB-KW"/>
</dbReference>
<name>A0A3B5BBI7_9TELE</name>
<evidence type="ECO:0000313" key="7">
    <source>
        <dbReference type="Ensembl" id="ENSSPAP00000027489.1"/>
    </source>
</evidence>
<dbReference type="GO" id="GO:0009134">
    <property type="term" value="P:nucleoside diphosphate catabolic process"/>
    <property type="evidence" value="ECO:0007669"/>
    <property type="project" value="TreeGrafter"/>
</dbReference>
<feature type="transmembrane region" description="Helical" evidence="6">
    <location>
        <begin position="102"/>
        <end position="122"/>
    </location>
</feature>
<proteinExistence type="inferred from homology"/>
<keyword evidence="6" id="KW-0472">Membrane</keyword>
<dbReference type="Pfam" id="PF01150">
    <property type="entry name" value="GDA1_CD39"/>
    <property type="match status" value="1"/>
</dbReference>
<evidence type="ECO:0000256" key="2">
    <source>
        <dbReference type="ARBA" id="ARBA00022801"/>
    </source>
</evidence>
<dbReference type="GeneTree" id="ENSGT01150000286965"/>
<dbReference type="Gene3D" id="3.30.420.150">
    <property type="entry name" value="Exopolyphosphatase. Domain 2"/>
    <property type="match status" value="1"/>
</dbReference>
<dbReference type="GO" id="GO:0004382">
    <property type="term" value="F:GDP phosphatase activity"/>
    <property type="evidence" value="ECO:0007669"/>
    <property type="project" value="TreeGrafter"/>
</dbReference>
<dbReference type="Gene3D" id="3.30.420.40">
    <property type="match status" value="1"/>
</dbReference>
<evidence type="ECO:0000256" key="3">
    <source>
        <dbReference type="PIRSR" id="PIRSR600407-1"/>
    </source>
</evidence>
<keyword evidence="6" id="KW-0812">Transmembrane</keyword>
<accession>A0A3B5BBI7</accession>